<dbReference type="Proteomes" id="UP000662314">
    <property type="component" value="Unassembled WGS sequence"/>
</dbReference>
<dbReference type="RefSeq" id="WP_214433330.1">
    <property type="nucleotide sequence ID" value="NZ_CAWPUQ010000313.1"/>
</dbReference>
<reference evidence="11 12" key="1">
    <citation type="journal article" date="2021" name="Int. J. Syst. Evol. Microbiol.">
        <title>Amazonocrinis nigriterrae gen. nov., sp. nov., Atlanticothrix silvestris gen. nov., sp. nov. and Dendronalium phyllosphericum gen. nov., sp. nov., nostocacean cyanobacteria from Brazilian environments.</title>
        <authorList>
            <person name="Alvarenga D.O."/>
            <person name="Andreote A.P.D."/>
            <person name="Branco L.H.Z."/>
            <person name="Delbaje E."/>
            <person name="Cruz R.B."/>
            <person name="Varani A.M."/>
            <person name="Fiore M.F."/>
        </authorList>
    </citation>
    <scope>NUCLEOTIDE SEQUENCE [LARGE SCALE GENOMIC DNA]</scope>
    <source>
        <strain evidence="11 12">CENA369</strain>
    </source>
</reference>
<dbReference type="PANTHER" id="PTHR42885">
    <property type="entry name" value="HISTIDINOL-PHOSPHATE AMINOTRANSFERASE-RELATED"/>
    <property type="match status" value="1"/>
</dbReference>
<feature type="domain" description="Aminotransferase class I/classII large" evidence="10">
    <location>
        <begin position="24"/>
        <end position="375"/>
    </location>
</feature>
<dbReference type="InterPro" id="IPR004838">
    <property type="entry name" value="NHTrfase_class1_PyrdxlP-BS"/>
</dbReference>
<dbReference type="AlphaFoldDB" id="A0A8J7I5Z9"/>
<evidence type="ECO:0000256" key="8">
    <source>
        <dbReference type="ARBA" id="ARBA00029996"/>
    </source>
</evidence>
<dbReference type="GO" id="GO:0030170">
    <property type="term" value="F:pyridoxal phosphate binding"/>
    <property type="evidence" value="ECO:0007669"/>
    <property type="project" value="InterPro"/>
</dbReference>
<dbReference type="PROSITE" id="PS00105">
    <property type="entry name" value="AA_TRANSFER_CLASS_1"/>
    <property type="match status" value="1"/>
</dbReference>
<dbReference type="UniPathway" id="UPA00148"/>
<accession>A0A8J7I5Z9</accession>
<dbReference type="PANTHER" id="PTHR42885:SF1">
    <property type="entry name" value="THREONINE-PHOSPHATE DECARBOXYLASE"/>
    <property type="match status" value="1"/>
</dbReference>
<dbReference type="SUPFAM" id="SSF53383">
    <property type="entry name" value="PLP-dependent transferases"/>
    <property type="match status" value="1"/>
</dbReference>
<evidence type="ECO:0000313" key="12">
    <source>
        <dbReference type="Proteomes" id="UP000662314"/>
    </source>
</evidence>
<dbReference type="InterPro" id="IPR005860">
    <property type="entry name" value="CobD"/>
</dbReference>
<dbReference type="Gene3D" id="3.40.640.10">
    <property type="entry name" value="Type I PLP-dependent aspartate aminotransferase-like (Major domain)"/>
    <property type="match status" value="1"/>
</dbReference>
<dbReference type="PROSITE" id="PS51257">
    <property type="entry name" value="PROKAR_LIPOPROTEIN"/>
    <property type="match status" value="1"/>
</dbReference>
<comment type="catalytic activity">
    <reaction evidence="9">
        <text>O-phospho-L-threonine + H(+) = (R)-1-aminopropan-2-yl phosphate + CO2</text>
        <dbReference type="Rhea" id="RHEA:11492"/>
        <dbReference type="ChEBI" id="CHEBI:15378"/>
        <dbReference type="ChEBI" id="CHEBI:16526"/>
        <dbReference type="ChEBI" id="CHEBI:58563"/>
        <dbReference type="ChEBI" id="CHEBI:58675"/>
        <dbReference type="EC" id="4.1.1.81"/>
    </reaction>
</comment>
<name>A0A8J7I5Z9_9NOST</name>
<comment type="pathway">
    <text evidence="3">Cofactor biosynthesis; adenosylcobalamin biosynthesis.</text>
</comment>
<dbReference type="InterPro" id="IPR015422">
    <property type="entry name" value="PyrdxlP-dep_Trfase_small"/>
</dbReference>
<dbReference type="EC" id="4.1.1.81" evidence="4"/>
<evidence type="ECO:0000256" key="1">
    <source>
        <dbReference type="ARBA" id="ARBA00001933"/>
    </source>
</evidence>
<dbReference type="InterPro" id="IPR015421">
    <property type="entry name" value="PyrdxlP-dep_Trfase_major"/>
</dbReference>
<evidence type="ECO:0000256" key="2">
    <source>
        <dbReference type="ARBA" id="ARBA00003444"/>
    </source>
</evidence>
<dbReference type="GO" id="GO:0048472">
    <property type="term" value="F:threonine-phosphate decarboxylase activity"/>
    <property type="evidence" value="ECO:0007669"/>
    <property type="project" value="UniProtKB-EC"/>
</dbReference>
<dbReference type="EMBL" id="JAECZA010000076">
    <property type="protein sequence ID" value="MBH8574523.1"/>
    <property type="molecule type" value="Genomic_DNA"/>
</dbReference>
<proteinExistence type="predicted"/>
<evidence type="ECO:0000256" key="7">
    <source>
        <dbReference type="ARBA" id="ARBA00023239"/>
    </source>
</evidence>
<evidence type="ECO:0000256" key="9">
    <source>
        <dbReference type="ARBA" id="ARBA00048531"/>
    </source>
</evidence>
<comment type="function">
    <text evidence="2">Decarboxylates L-threonine-O-3-phosphate to yield (R)-1-amino-2-propanol O-2-phosphate, the precursor for the linkage between the nucleotide loop and the corrin ring in cobalamin.</text>
</comment>
<dbReference type="GO" id="GO:0009236">
    <property type="term" value="P:cobalamin biosynthetic process"/>
    <property type="evidence" value="ECO:0007669"/>
    <property type="project" value="UniProtKB-UniPathway"/>
</dbReference>
<evidence type="ECO:0000256" key="3">
    <source>
        <dbReference type="ARBA" id="ARBA00004953"/>
    </source>
</evidence>
<dbReference type="Pfam" id="PF00155">
    <property type="entry name" value="Aminotran_1_2"/>
    <property type="match status" value="1"/>
</dbReference>
<evidence type="ECO:0000256" key="5">
    <source>
        <dbReference type="ARBA" id="ARBA00022573"/>
    </source>
</evidence>
<organism evidence="11 12">
    <name type="scientific">Dendronalium phyllosphericum CENA369</name>
    <dbReference type="NCBI Taxonomy" id="1725256"/>
    <lineage>
        <taxon>Bacteria</taxon>
        <taxon>Bacillati</taxon>
        <taxon>Cyanobacteriota</taxon>
        <taxon>Cyanophyceae</taxon>
        <taxon>Nostocales</taxon>
        <taxon>Nostocaceae</taxon>
        <taxon>Dendronalium</taxon>
        <taxon>Dendronalium phyllosphericum</taxon>
    </lineage>
</organism>
<comment type="cofactor">
    <cofactor evidence="1">
        <name>pyridoxal 5'-phosphate</name>
        <dbReference type="ChEBI" id="CHEBI:597326"/>
    </cofactor>
</comment>
<keyword evidence="7 11" id="KW-0456">Lyase</keyword>
<protein>
    <recommendedName>
        <fullName evidence="4">threonine-phosphate decarboxylase</fullName>
        <ecNumber evidence="4">4.1.1.81</ecNumber>
    </recommendedName>
    <alternativeName>
        <fullName evidence="8">L-threonine-O-3-phosphate decarboxylase</fullName>
    </alternativeName>
</protein>
<keyword evidence="5" id="KW-0169">Cobalamin biosynthesis</keyword>
<dbReference type="InterPro" id="IPR015424">
    <property type="entry name" value="PyrdxlP-dep_Trfase"/>
</dbReference>
<evidence type="ECO:0000259" key="10">
    <source>
        <dbReference type="Pfam" id="PF00155"/>
    </source>
</evidence>
<dbReference type="Gene3D" id="3.90.1150.10">
    <property type="entry name" value="Aspartate Aminotransferase, domain 1"/>
    <property type="match status" value="1"/>
</dbReference>
<dbReference type="InterPro" id="IPR004839">
    <property type="entry name" value="Aminotransferase_I/II_large"/>
</dbReference>
<sequence length="380" mass="41938">MRQPAHGGNLAWAAALAGCPPDAILDFSASISPLGPPNSTIAAIQSQIGNLRHYPDPDYSELRLALGHFHQLPPEWILPGNGSAELLTLAGRELAQLAATMLITPAFGDYYRTLAAYNVKVLEFPLNLEGSGGWGLATGDWGLGNRGQENSSSLYLLPFSPLPLLSNSPPENSGLLLNNPHNPTGKLFSLEAILPYLEQFALVVVDEAFMDFLHPDEEQSLIPVVQKYANLVVLRSLTKFYSLPGLRLGYAIAHPDRLARWQLWRDPWPVNTLAAAAAVAALQDREFQEQTWKWLPPARNQLFAGLAAIPGFQPQESAVNFLLVESQQSSLQLQQQLLQHHQILIRDCLSFKELGDRFFRVAVRSESDNQRLIKVLSAKC</sequence>
<evidence type="ECO:0000256" key="6">
    <source>
        <dbReference type="ARBA" id="ARBA00022898"/>
    </source>
</evidence>
<dbReference type="NCBIfam" id="TIGR01140">
    <property type="entry name" value="L_thr_O3P_dcar"/>
    <property type="match status" value="1"/>
</dbReference>
<keyword evidence="12" id="KW-1185">Reference proteome</keyword>
<evidence type="ECO:0000313" key="11">
    <source>
        <dbReference type="EMBL" id="MBH8574523.1"/>
    </source>
</evidence>
<keyword evidence="6" id="KW-0663">Pyridoxal phosphate</keyword>
<comment type="caution">
    <text evidence="11">The sequence shown here is derived from an EMBL/GenBank/DDBJ whole genome shotgun (WGS) entry which is preliminary data.</text>
</comment>
<dbReference type="CDD" id="cd00609">
    <property type="entry name" value="AAT_like"/>
    <property type="match status" value="1"/>
</dbReference>
<evidence type="ECO:0000256" key="4">
    <source>
        <dbReference type="ARBA" id="ARBA00012285"/>
    </source>
</evidence>
<gene>
    <name evidence="11" type="ORF">I8752_16130</name>
</gene>